<feature type="region of interest" description="Disordered" evidence="1">
    <location>
        <begin position="71"/>
        <end position="90"/>
    </location>
</feature>
<evidence type="ECO:0000313" key="2">
    <source>
        <dbReference type="EMBL" id="CAH2232340.1"/>
    </source>
</evidence>
<sequence length="90" mass="9637">MYRPPSSTLDRGVHSLLDSQCPTILAGYWNTKHPACTPAKLDTQLRCDGPAVAHALPLLKVISDGRDQLGSLQGPCEPTGFGGPGRRTRL</sequence>
<comment type="caution">
    <text evidence="2">The sequence shown here is derived from an EMBL/GenBank/DDBJ whole genome shotgun (WGS) entry which is preliminary data.</text>
</comment>
<accession>A0A8S4RC08</accession>
<dbReference type="Proteomes" id="UP000838756">
    <property type="component" value="Unassembled WGS sequence"/>
</dbReference>
<gene>
    <name evidence="2" type="primary">jg15866</name>
    <name evidence="2" type="ORF">PAEG_LOCUS10610</name>
</gene>
<proteinExistence type="predicted"/>
<name>A0A8S4RC08_9NEOP</name>
<dbReference type="EMBL" id="CAKXAJ010024890">
    <property type="protein sequence ID" value="CAH2232340.1"/>
    <property type="molecule type" value="Genomic_DNA"/>
</dbReference>
<keyword evidence="3" id="KW-1185">Reference proteome</keyword>
<evidence type="ECO:0000313" key="3">
    <source>
        <dbReference type="Proteomes" id="UP000838756"/>
    </source>
</evidence>
<protein>
    <submittedName>
        <fullName evidence="2">Jg15866 protein</fullName>
    </submittedName>
</protein>
<evidence type="ECO:0000256" key="1">
    <source>
        <dbReference type="SAM" id="MobiDB-lite"/>
    </source>
</evidence>
<organism evidence="2 3">
    <name type="scientific">Pararge aegeria aegeria</name>
    <dbReference type="NCBI Taxonomy" id="348720"/>
    <lineage>
        <taxon>Eukaryota</taxon>
        <taxon>Metazoa</taxon>
        <taxon>Ecdysozoa</taxon>
        <taxon>Arthropoda</taxon>
        <taxon>Hexapoda</taxon>
        <taxon>Insecta</taxon>
        <taxon>Pterygota</taxon>
        <taxon>Neoptera</taxon>
        <taxon>Endopterygota</taxon>
        <taxon>Lepidoptera</taxon>
        <taxon>Glossata</taxon>
        <taxon>Ditrysia</taxon>
        <taxon>Papilionoidea</taxon>
        <taxon>Nymphalidae</taxon>
        <taxon>Satyrinae</taxon>
        <taxon>Satyrini</taxon>
        <taxon>Parargina</taxon>
        <taxon>Pararge</taxon>
    </lineage>
</organism>
<dbReference type="AlphaFoldDB" id="A0A8S4RC08"/>
<feature type="compositionally biased region" description="Gly residues" evidence="1">
    <location>
        <begin position="80"/>
        <end position="90"/>
    </location>
</feature>
<reference evidence="2" key="1">
    <citation type="submission" date="2022-03" db="EMBL/GenBank/DDBJ databases">
        <authorList>
            <person name="Lindestad O."/>
        </authorList>
    </citation>
    <scope>NUCLEOTIDE SEQUENCE</scope>
</reference>